<feature type="compositionally biased region" description="Basic and acidic residues" evidence="1">
    <location>
        <begin position="25"/>
        <end position="62"/>
    </location>
</feature>
<feature type="compositionally biased region" description="Basic and acidic residues" evidence="1">
    <location>
        <begin position="1"/>
        <end position="10"/>
    </location>
</feature>
<evidence type="ECO:0000313" key="3">
    <source>
        <dbReference type="Proteomes" id="UP001497644"/>
    </source>
</evidence>
<keyword evidence="3" id="KW-1185">Reference proteome</keyword>
<accession>A0AAV2NCF7</accession>
<feature type="region of interest" description="Disordered" evidence="1">
    <location>
        <begin position="1"/>
        <end position="79"/>
    </location>
</feature>
<sequence length="79" mass="9274">MSKGESETKRNGGVWLWQRERKTRVKMEGGRKVLPTDRDGGGRKKDEGDEEGETKGRRPKQVERRRKFISKEMWDDAPE</sequence>
<dbReference type="AlphaFoldDB" id="A0AAV2NCF7"/>
<protein>
    <submittedName>
        <fullName evidence="2">Uncharacterized protein</fullName>
    </submittedName>
</protein>
<organism evidence="2 3">
    <name type="scientific">Lasius platythorax</name>
    <dbReference type="NCBI Taxonomy" id="488582"/>
    <lineage>
        <taxon>Eukaryota</taxon>
        <taxon>Metazoa</taxon>
        <taxon>Ecdysozoa</taxon>
        <taxon>Arthropoda</taxon>
        <taxon>Hexapoda</taxon>
        <taxon>Insecta</taxon>
        <taxon>Pterygota</taxon>
        <taxon>Neoptera</taxon>
        <taxon>Endopterygota</taxon>
        <taxon>Hymenoptera</taxon>
        <taxon>Apocrita</taxon>
        <taxon>Aculeata</taxon>
        <taxon>Formicoidea</taxon>
        <taxon>Formicidae</taxon>
        <taxon>Formicinae</taxon>
        <taxon>Lasius</taxon>
        <taxon>Lasius</taxon>
    </lineage>
</organism>
<dbReference type="EMBL" id="OZ034835">
    <property type="protein sequence ID" value="CAL1677327.1"/>
    <property type="molecule type" value="Genomic_DNA"/>
</dbReference>
<dbReference type="Proteomes" id="UP001497644">
    <property type="component" value="Chromosome 12"/>
</dbReference>
<evidence type="ECO:0000313" key="2">
    <source>
        <dbReference type="EMBL" id="CAL1677327.1"/>
    </source>
</evidence>
<gene>
    <name evidence="2" type="ORF">LPLAT_LOCUS3352</name>
</gene>
<name>A0AAV2NCF7_9HYME</name>
<reference evidence="2" key="1">
    <citation type="submission" date="2024-04" db="EMBL/GenBank/DDBJ databases">
        <authorList>
            <consortium name="Molecular Ecology Group"/>
        </authorList>
    </citation>
    <scope>NUCLEOTIDE SEQUENCE</scope>
</reference>
<feature type="compositionally biased region" description="Basic and acidic residues" evidence="1">
    <location>
        <begin position="69"/>
        <end position="79"/>
    </location>
</feature>
<proteinExistence type="predicted"/>
<evidence type="ECO:0000256" key="1">
    <source>
        <dbReference type="SAM" id="MobiDB-lite"/>
    </source>
</evidence>